<name>A0AC34G7N7_9BILA</name>
<dbReference type="Proteomes" id="UP000887579">
    <property type="component" value="Unplaced"/>
</dbReference>
<protein>
    <submittedName>
        <fullName evidence="2">Uncharacterized protein</fullName>
    </submittedName>
</protein>
<proteinExistence type="predicted"/>
<accession>A0AC34G7N7</accession>
<dbReference type="WBParaSite" id="ES5_v2.g25540.t1">
    <property type="protein sequence ID" value="ES5_v2.g25540.t1"/>
    <property type="gene ID" value="ES5_v2.g25540"/>
</dbReference>
<evidence type="ECO:0000313" key="1">
    <source>
        <dbReference type="Proteomes" id="UP000887579"/>
    </source>
</evidence>
<evidence type="ECO:0000313" key="2">
    <source>
        <dbReference type="WBParaSite" id="ES5_v2.g25540.t1"/>
    </source>
</evidence>
<reference evidence="2" key="1">
    <citation type="submission" date="2022-11" db="UniProtKB">
        <authorList>
            <consortium name="WormBaseParasite"/>
        </authorList>
    </citation>
    <scope>IDENTIFICATION</scope>
</reference>
<organism evidence="1 2">
    <name type="scientific">Panagrolaimus sp. ES5</name>
    <dbReference type="NCBI Taxonomy" id="591445"/>
    <lineage>
        <taxon>Eukaryota</taxon>
        <taxon>Metazoa</taxon>
        <taxon>Ecdysozoa</taxon>
        <taxon>Nematoda</taxon>
        <taxon>Chromadorea</taxon>
        <taxon>Rhabditida</taxon>
        <taxon>Tylenchina</taxon>
        <taxon>Panagrolaimomorpha</taxon>
        <taxon>Panagrolaimoidea</taxon>
        <taxon>Panagrolaimidae</taxon>
        <taxon>Panagrolaimus</taxon>
    </lineage>
</organism>
<sequence>MFFADLQFSNGTEITGCNIDKYDWCESFNPINIVVYYVAFTFLLGTSNPNLNVSFGALFSKIVGPRQQTIEQGWLQVAGTSGRMIGSVSMSALQSKYGPKWVWNVQIMLILITLSCWITMRDRMIPLILPKEYSEYLEDNDPDAIKMKINKNPSAIHIEK</sequence>